<keyword evidence="2" id="KW-1133">Transmembrane helix</keyword>
<evidence type="ECO:0000256" key="2">
    <source>
        <dbReference type="SAM" id="Phobius"/>
    </source>
</evidence>
<feature type="region of interest" description="Disordered" evidence="1">
    <location>
        <begin position="58"/>
        <end position="118"/>
    </location>
</feature>
<evidence type="ECO:0000256" key="1">
    <source>
        <dbReference type="SAM" id="MobiDB-lite"/>
    </source>
</evidence>
<sequence length="314" mass="33169">MPNIADQLDAAIGAAPSDGPALAPTLELGRRAVRRRRLAYGAGVVATALVIGGTAWAASPGDTERQRSQEPGFAGGPTASPSASPSDPADEGVDSTERDREEPWFGADAARRGPDGRLEIRDGWTATRVIEEVNGPGTVGVEVAKGSRLQWFLFGHRMTIATLRAPSEGYSDFQEWIDVNGPNIKSSRPDKKRDGTGEGSDAAGDWPGVPRDDLVVFAPKAMSSARGLVAVSDDVVVVDQVYDPDLGASFAPPGESGVAKVRKDGQVWYVVARRPDDYIAVSASKASEQYDVEDLADFIAFAQERYAEGGGGLL</sequence>
<dbReference type="EMBL" id="QGDD01000011">
    <property type="protein sequence ID" value="PWN01086.1"/>
    <property type="molecule type" value="Genomic_DNA"/>
</dbReference>
<name>A0A316TMW6_9ACTN</name>
<keyword evidence="4" id="KW-1185">Reference proteome</keyword>
<reference evidence="3 4" key="1">
    <citation type="submission" date="2018-05" db="EMBL/GenBank/DDBJ databases">
        <title>Nocardioides silvaticus genome.</title>
        <authorList>
            <person name="Li C."/>
            <person name="Wang G."/>
        </authorList>
    </citation>
    <scope>NUCLEOTIDE SEQUENCE [LARGE SCALE GENOMIC DNA]</scope>
    <source>
        <strain evidence="3 4">CCTCC AB 2018079</strain>
    </source>
</reference>
<protein>
    <submittedName>
        <fullName evidence="3">Uncharacterized protein</fullName>
    </submittedName>
</protein>
<proteinExistence type="predicted"/>
<dbReference type="AlphaFoldDB" id="A0A316TMW6"/>
<feature type="compositionally biased region" description="Low complexity" evidence="1">
    <location>
        <begin position="76"/>
        <end position="87"/>
    </location>
</feature>
<feature type="compositionally biased region" description="Basic and acidic residues" evidence="1">
    <location>
        <begin position="95"/>
        <end position="118"/>
    </location>
</feature>
<gene>
    <name evidence="3" type="ORF">DJ010_19725</name>
</gene>
<feature type="compositionally biased region" description="Basic and acidic residues" evidence="1">
    <location>
        <begin position="187"/>
        <end position="196"/>
    </location>
</feature>
<comment type="caution">
    <text evidence="3">The sequence shown here is derived from an EMBL/GenBank/DDBJ whole genome shotgun (WGS) entry which is preliminary data.</text>
</comment>
<dbReference type="Proteomes" id="UP000245507">
    <property type="component" value="Unassembled WGS sequence"/>
</dbReference>
<keyword evidence="2" id="KW-0472">Membrane</keyword>
<evidence type="ECO:0000313" key="4">
    <source>
        <dbReference type="Proteomes" id="UP000245507"/>
    </source>
</evidence>
<accession>A0A316TMW6</accession>
<organism evidence="3 4">
    <name type="scientific">Nocardioides silvaticus</name>
    <dbReference type="NCBI Taxonomy" id="2201891"/>
    <lineage>
        <taxon>Bacteria</taxon>
        <taxon>Bacillati</taxon>
        <taxon>Actinomycetota</taxon>
        <taxon>Actinomycetes</taxon>
        <taxon>Propionibacteriales</taxon>
        <taxon>Nocardioidaceae</taxon>
        <taxon>Nocardioides</taxon>
    </lineage>
</organism>
<feature type="region of interest" description="Disordered" evidence="1">
    <location>
        <begin position="179"/>
        <end position="207"/>
    </location>
</feature>
<dbReference type="OrthoDB" id="3763309at2"/>
<feature type="transmembrane region" description="Helical" evidence="2">
    <location>
        <begin position="38"/>
        <end position="58"/>
    </location>
</feature>
<evidence type="ECO:0000313" key="3">
    <source>
        <dbReference type="EMBL" id="PWN01086.1"/>
    </source>
</evidence>
<dbReference type="RefSeq" id="WP_109697000.1">
    <property type="nucleotide sequence ID" value="NZ_QGDD01000011.1"/>
</dbReference>
<keyword evidence="2" id="KW-0812">Transmembrane</keyword>